<proteinExistence type="predicted"/>
<feature type="transmembrane region" description="Helical" evidence="6">
    <location>
        <begin position="45"/>
        <end position="69"/>
    </location>
</feature>
<evidence type="ECO:0000313" key="8">
    <source>
        <dbReference type="EMBL" id="MFK7161123.1"/>
    </source>
</evidence>
<dbReference type="EMBL" id="JBANFI010000004">
    <property type="protein sequence ID" value="MFK7161123.1"/>
    <property type="molecule type" value="Genomic_DNA"/>
</dbReference>
<dbReference type="InterPro" id="IPR010445">
    <property type="entry name" value="LapA_dom"/>
</dbReference>
<evidence type="ECO:0000256" key="2">
    <source>
        <dbReference type="ARBA" id="ARBA00022692"/>
    </source>
</evidence>
<gene>
    <name evidence="8" type="ORF">V6U78_08750</name>
</gene>
<name>A0ABW8PXW3_9GAMM</name>
<feature type="domain" description="Lipopolysaccharide assembly protein A" evidence="7">
    <location>
        <begin position="27"/>
        <end position="89"/>
    </location>
</feature>
<dbReference type="RefSeq" id="WP_405339491.1">
    <property type="nucleotide sequence ID" value="NZ_JBANFI010000004.1"/>
</dbReference>
<evidence type="ECO:0000313" key="9">
    <source>
        <dbReference type="Proteomes" id="UP001621714"/>
    </source>
</evidence>
<evidence type="ECO:0000256" key="3">
    <source>
        <dbReference type="ARBA" id="ARBA00022989"/>
    </source>
</evidence>
<evidence type="ECO:0000256" key="6">
    <source>
        <dbReference type="SAM" id="Phobius"/>
    </source>
</evidence>
<keyword evidence="3 6" id="KW-1133">Transmembrane helix</keyword>
<reference evidence="8 9" key="1">
    <citation type="submission" date="2024-02" db="EMBL/GenBank/DDBJ databases">
        <title>Marinospirillum sp. MEB 164 isolated from Lonar lake sediment.</title>
        <authorList>
            <person name="Joshi A."/>
            <person name="Thite S."/>
        </authorList>
    </citation>
    <scope>NUCLEOTIDE SEQUENCE [LARGE SCALE GENOMIC DNA]</scope>
    <source>
        <strain evidence="8 9">MEB164</strain>
    </source>
</reference>
<keyword evidence="5" id="KW-0175">Coiled coil</keyword>
<evidence type="ECO:0000256" key="4">
    <source>
        <dbReference type="ARBA" id="ARBA00023136"/>
    </source>
</evidence>
<keyword evidence="2 6" id="KW-0812">Transmembrane</keyword>
<evidence type="ECO:0000256" key="5">
    <source>
        <dbReference type="SAM" id="Coils"/>
    </source>
</evidence>
<dbReference type="Pfam" id="PF06305">
    <property type="entry name" value="LapA_dom"/>
    <property type="match status" value="1"/>
</dbReference>
<accession>A0ABW8PXW3</accession>
<feature type="transmembrane region" description="Helical" evidence="6">
    <location>
        <begin position="7"/>
        <end position="25"/>
    </location>
</feature>
<keyword evidence="9" id="KW-1185">Reference proteome</keyword>
<keyword evidence="4 6" id="KW-0472">Membrane</keyword>
<keyword evidence="1" id="KW-1003">Cell membrane</keyword>
<evidence type="ECO:0000256" key="1">
    <source>
        <dbReference type="ARBA" id="ARBA00022475"/>
    </source>
</evidence>
<comment type="caution">
    <text evidence="8">The sequence shown here is derived from an EMBL/GenBank/DDBJ whole genome shotgun (WGS) entry which is preliminary data.</text>
</comment>
<evidence type="ECO:0000259" key="7">
    <source>
        <dbReference type="Pfam" id="PF06305"/>
    </source>
</evidence>
<feature type="coiled-coil region" evidence="5">
    <location>
        <begin position="68"/>
        <end position="95"/>
    </location>
</feature>
<protein>
    <submittedName>
        <fullName evidence="8">LapA family protein</fullName>
    </submittedName>
</protein>
<organism evidence="8 9">
    <name type="scientific">Marinospirillum alkalitolerans</name>
    <dbReference type="NCBI Taxonomy" id="3123374"/>
    <lineage>
        <taxon>Bacteria</taxon>
        <taxon>Pseudomonadati</taxon>
        <taxon>Pseudomonadota</taxon>
        <taxon>Gammaproteobacteria</taxon>
        <taxon>Oceanospirillales</taxon>
        <taxon>Oceanospirillaceae</taxon>
        <taxon>Marinospirillum</taxon>
    </lineage>
</organism>
<sequence>MLLIKRLSFSLVLLACVVFGLLFSIRNQTLVTLDLLIFTLPEASLALIIIGAVLIGTLIGWLLILPYAIKSRAQKAKLQRELKLSQKELHQLRTLSLKSYDQYPLS</sequence>
<dbReference type="Proteomes" id="UP001621714">
    <property type="component" value="Unassembled WGS sequence"/>
</dbReference>